<dbReference type="InterPro" id="IPR018247">
    <property type="entry name" value="EF_Hand_1_Ca_BS"/>
</dbReference>
<accession>A0ABQ0DA82</accession>
<protein>
    <recommendedName>
        <fullName evidence="4">EF-hand domain-containing protein</fullName>
    </recommendedName>
</protein>
<dbReference type="EMBL" id="BAAFRS010000040">
    <property type="protein sequence ID" value="GAB1219617.1"/>
    <property type="molecule type" value="Genomic_DNA"/>
</dbReference>
<evidence type="ECO:0000256" key="1">
    <source>
        <dbReference type="ARBA" id="ARBA00022723"/>
    </source>
</evidence>
<dbReference type="Pfam" id="PF00036">
    <property type="entry name" value="EF-hand_1"/>
    <property type="match status" value="1"/>
</dbReference>
<keyword evidence="3" id="KW-0106">Calcium</keyword>
<name>A0ABQ0DA82_9EUKA</name>
<evidence type="ECO:0000256" key="2">
    <source>
        <dbReference type="ARBA" id="ARBA00022737"/>
    </source>
</evidence>
<evidence type="ECO:0000313" key="5">
    <source>
        <dbReference type="EMBL" id="GAB1219617.1"/>
    </source>
</evidence>
<evidence type="ECO:0000313" key="6">
    <source>
        <dbReference type="Proteomes" id="UP001628156"/>
    </source>
</evidence>
<comment type="caution">
    <text evidence="5">The sequence shown here is derived from an EMBL/GenBank/DDBJ whole genome shotgun (WGS) entry which is preliminary data.</text>
</comment>
<dbReference type="Proteomes" id="UP001628156">
    <property type="component" value="Unassembled WGS sequence"/>
</dbReference>
<dbReference type="InterPro" id="IPR051581">
    <property type="entry name" value="Ca-bind"/>
</dbReference>
<dbReference type="SMART" id="SM00054">
    <property type="entry name" value="EFh"/>
    <property type="match status" value="3"/>
</dbReference>
<dbReference type="InterPro" id="IPR002048">
    <property type="entry name" value="EF_hand_dom"/>
</dbReference>
<evidence type="ECO:0000256" key="3">
    <source>
        <dbReference type="ARBA" id="ARBA00022837"/>
    </source>
</evidence>
<dbReference type="PROSITE" id="PS50222">
    <property type="entry name" value="EF_HAND_2"/>
    <property type="match status" value="3"/>
</dbReference>
<organism evidence="5 6">
    <name type="scientific">Entamoeba nuttalli</name>
    <dbReference type="NCBI Taxonomy" id="412467"/>
    <lineage>
        <taxon>Eukaryota</taxon>
        <taxon>Amoebozoa</taxon>
        <taxon>Evosea</taxon>
        <taxon>Archamoebae</taxon>
        <taxon>Mastigamoebida</taxon>
        <taxon>Entamoebidae</taxon>
        <taxon>Entamoeba</taxon>
    </lineage>
</organism>
<dbReference type="Pfam" id="PF13499">
    <property type="entry name" value="EF-hand_7"/>
    <property type="match status" value="1"/>
</dbReference>
<feature type="domain" description="EF-hand" evidence="4">
    <location>
        <begin position="1"/>
        <end position="36"/>
    </location>
</feature>
<gene>
    <name evidence="5" type="ORF">ENUP19_0040G0004</name>
</gene>
<dbReference type="PANTHER" id="PTHR34524">
    <property type="entry name" value="CALCYPHOSIN"/>
    <property type="match status" value="1"/>
</dbReference>
<dbReference type="InterPro" id="IPR011992">
    <property type="entry name" value="EF-hand-dom_pair"/>
</dbReference>
<dbReference type="PROSITE" id="PS00018">
    <property type="entry name" value="EF_HAND_1"/>
    <property type="match status" value="3"/>
</dbReference>
<feature type="domain" description="EF-hand" evidence="4">
    <location>
        <begin position="123"/>
        <end position="155"/>
    </location>
</feature>
<proteinExistence type="predicted"/>
<evidence type="ECO:0000259" key="4">
    <source>
        <dbReference type="PROSITE" id="PS50222"/>
    </source>
</evidence>
<keyword evidence="6" id="KW-1185">Reference proteome</keyword>
<keyword evidence="2" id="KW-0677">Repeat</keyword>
<dbReference type="PANTHER" id="PTHR34524:SF6">
    <property type="entry name" value="CALCYPHOSINE LIKE"/>
    <property type="match status" value="1"/>
</dbReference>
<dbReference type="SUPFAM" id="SSF47473">
    <property type="entry name" value="EF-hand"/>
    <property type="match status" value="1"/>
</dbReference>
<dbReference type="Gene3D" id="1.10.238.10">
    <property type="entry name" value="EF-hand"/>
    <property type="match status" value="2"/>
</dbReference>
<keyword evidence="1" id="KW-0479">Metal-binding</keyword>
<sequence length="155" mass="17736">MNNTQIEFIFNLLDKDKSGYLSPDEFCEGLIEFYHITDDKKESYREIFNDIFLLADGKGLFNSKDDKITLREFKNICSLLPTETKKTDVIIGTVAFRLVDSNNSGKVNKKELTAFLKKTGVHLKKGEIDALMDSIDEDGDGKISFQEFMLLYDLN</sequence>
<dbReference type="CDD" id="cd00051">
    <property type="entry name" value="EFh"/>
    <property type="match status" value="1"/>
</dbReference>
<reference evidence="5 6" key="1">
    <citation type="journal article" date="2019" name="PLoS Negl. Trop. Dis.">
        <title>Whole genome sequencing of Entamoeba nuttalli reveals mammalian host-related molecular signatures and a novel octapeptide-repeat surface protein.</title>
        <authorList>
            <person name="Tanaka M."/>
            <person name="Makiuchi T."/>
            <person name="Komiyama T."/>
            <person name="Shiina T."/>
            <person name="Osaki K."/>
            <person name="Tachibana H."/>
        </authorList>
    </citation>
    <scope>NUCLEOTIDE SEQUENCE [LARGE SCALE GENOMIC DNA]</scope>
    <source>
        <strain evidence="5 6">P19-061405</strain>
    </source>
</reference>
<feature type="domain" description="EF-hand" evidence="4">
    <location>
        <begin position="95"/>
        <end position="122"/>
    </location>
</feature>